<dbReference type="Proteomes" id="UP001433508">
    <property type="component" value="Unassembled WGS sequence"/>
</dbReference>
<evidence type="ECO:0000313" key="2">
    <source>
        <dbReference type="Proteomes" id="UP001433508"/>
    </source>
</evidence>
<keyword evidence="2" id="KW-1185">Reference proteome</keyword>
<dbReference type="EMBL" id="MU971395">
    <property type="protein sequence ID" value="KAK9236131.1"/>
    <property type="molecule type" value="Genomic_DNA"/>
</dbReference>
<gene>
    <name evidence="1" type="ORF">V1525DRAFT_389788</name>
</gene>
<proteinExistence type="predicted"/>
<name>A0ACC3SWX1_LIPKO</name>
<organism evidence="1 2">
    <name type="scientific">Lipomyces kononenkoae</name>
    <name type="common">Yeast</name>
    <dbReference type="NCBI Taxonomy" id="34357"/>
    <lineage>
        <taxon>Eukaryota</taxon>
        <taxon>Fungi</taxon>
        <taxon>Dikarya</taxon>
        <taxon>Ascomycota</taxon>
        <taxon>Saccharomycotina</taxon>
        <taxon>Lipomycetes</taxon>
        <taxon>Lipomycetales</taxon>
        <taxon>Lipomycetaceae</taxon>
        <taxon>Lipomyces</taxon>
    </lineage>
</organism>
<reference evidence="2" key="1">
    <citation type="journal article" date="2024" name="Front. Bioeng. Biotechnol.">
        <title>Genome-scale model development and genomic sequencing of the oleaginous clade Lipomyces.</title>
        <authorList>
            <person name="Czajka J.J."/>
            <person name="Han Y."/>
            <person name="Kim J."/>
            <person name="Mondo S.J."/>
            <person name="Hofstad B.A."/>
            <person name="Robles A."/>
            <person name="Haridas S."/>
            <person name="Riley R."/>
            <person name="LaButti K."/>
            <person name="Pangilinan J."/>
            <person name="Andreopoulos W."/>
            <person name="Lipzen A."/>
            <person name="Yan J."/>
            <person name="Wang M."/>
            <person name="Ng V."/>
            <person name="Grigoriev I.V."/>
            <person name="Spatafora J.W."/>
            <person name="Magnuson J.K."/>
            <person name="Baker S.E."/>
            <person name="Pomraning K.R."/>
        </authorList>
    </citation>
    <scope>NUCLEOTIDE SEQUENCE [LARGE SCALE GENOMIC DNA]</scope>
    <source>
        <strain evidence="2">CBS 7786</strain>
    </source>
</reference>
<sequence length="233" mass="26822">MARPLAPVRASGNRKAARFVRASSSGQKLHGSCLKSGLYSPEVRLVDLPKALIRTPPKSILRCRRSAPNSRKSSLSSSITSEDQQRADDGDKLRALKICLFPTTSQKETLRKWFGAQRYNKELRAVPLNSKTNKLKDSEKWLDEYQYDLKDEAIRDFMKIIKATWLYRLQHISFDSFILHDARTYKQSATPQAILGCKFDAHQRAVVVATIFHSRRRMEGDWWRMGYLSDLVF</sequence>
<evidence type="ECO:0000313" key="1">
    <source>
        <dbReference type="EMBL" id="KAK9236131.1"/>
    </source>
</evidence>
<accession>A0ACC3SWX1</accession>
<protein>
    <submittedName>
        <fullName evidence="1">Uncharacterized protein</fullName>
    </submittedName>
</protein>
<comment type="caution">
    <text evidence="1">The sequence shown here is derived from an EMBL/GenBank/DDBJ whole genome shotgun (WGS) entry which is preliminary data.</text>
</comment>